<accession>A0A9W4IQU9</accession>
<dbReference type="PANTHER" id="PTHR12277:SF81">
    <property type="entry name" value="PROTEIN ABHD13"/>
    <property type="match status" value="1"/>
</dbReference>
<protein>
    <recommendedName>
        <fullName evidence="2">AB hydrolase-1 domain-containing protein</fullName>
    </recommendedName>
</protein>
<dbReference type="GO" id="GO:0072330">
    <property type="term" value="P:monocarboxylic acid biosynthetic process"/>
    <property type="evidence" value="ECO:0007669"/>
    <property type="project" value="UniProtKB-ARBA"/>
</dbReference>
<sequence length="391" mass="43091">MTARQVAASSFKYASILVAILIGLHAITIGLLTTATFQSHVVYLHAIQMTWFRDLNVPERFEFLKNQVTSFSIRTPDGERLHAWHIPPVELYRKHETSLLDEIVGLISDVKSRLGFQLLRDDPDTRLVLHMHGAGGTIASGCRVSNYRALSAAHPGKIHVLAFDYRGFGNSTGSPSETGLIIDALAVVNWAMDVADIAPSRIVIFSQSLGTAVTAAISKHLATQTPPIALAGTVLVAPFVDVGIIPILSPIARFSPLFKGLQRFIKDKWMSKDSIAEYVRANEVNGKKYRLTIIHAEDDSDIPWHHSELLFWHAVNASVPAGISYDELEQKKLDSRRDLGAAGSVMEWNTQNGNIREEIVKTGLHDVVMGYPIISMAVMRFFAAADPSFTI</sequence>
<evidence type="ECO:0000259" key="2">
    <source>
        <dbReference type="Pfam" id="PF12697"/>
    </source>
</evidence>
<dbReference type="GO" id="GO:0017000">
    <property type="term" value="P:antibiotic biosynthetic process"/>
    <property type="evidence" value="ECO:0007669"/>
    <property type="project" value="UniProtKB-ARBA"/>
</dbReference>
<evidence type="ECO:0000256" key="1">
    <source>
        <dbReference type="SAM" id="Phobius"/>
    </source>
</evidence>
<dbReference type="AlphaFoldDB" id="A0A9W4IQU9"/>
<dbReference type="Proteomes" id="UP001152592">
    <property type="component" value="Unassembled WGS sequence"/>
</dbReference>
<proteinExistence type="predicted"/>
<dbReference type="Gene3D" id="3.40.50.1820">
    <property type="entry name" value="alpha/beta hydrolase"/>
    <property type="match status" value="1"/>
</dbReference>
<dbReference type="OrthoDB" id="5357531at2759"/>
<dbReference type="EMBL" id="CAJVPD010000133">
    <property type="protein sequence ID" value="CAG8354225.1"/>
    <property type="molecule type" value="Genomic_DNA"/>
</dbReference>
<reference evidence="3" key="1">
    <citation type="submission" date="2021-07" db="EMBL/GenBank/DDBJ databases">
        <authorList>
            <person name="Branca A.L. A."/>
        </authorList>
    </citation>
    <scope>NUCLEOTIDE SEQUENCE</scope>
</reference>
<organism evidence="3 4">
    <name type="scientific">Penicillium salamii</name>
    <dbReference type="NCBI Taxonomy" id="1612424"/>
    <lineage>
        <taxon>Eukaryota</taxon>
        <taxon>Fungi</taxon>
        <taxon>Dikarya</taxon>
        <taxon>Ascomycota</taxon>
        <taxon>Pezizomycotina</taxon>
        <taxon>Eurotiomycetes</taxon>
        <taxon>Eurotiomycetidae</taxon>
        <taxon>Eurotiales</taxon>
        <taxon>Aspergillaceae</taxon>
        <taxon>Penicillium</taxon>
    </lineage>
</organism>
<keyword evidence="1" id="KW-0472">Membrane</keyword>
<evidence type="ECO:0000313" key="3">
    <source>
        <dbReference type="EMBL" id="CAG8354225.1"/>
    </source>
</evidence>
<evidence type="ECO:0000313" key="4">
    <source>
        <dbReference type="Proteomes" id="UP001152592"/>
    </source>
</evidence>
<keyword evidence="1" id="KW-0812">Transmembrane</keyword>
<name>A0A9W4IQU9_9EURO</name>
<gene>
    <name evidence="3" type="ORF">PSALAMII_LOCUS3208</name>
</gene>
<feature type="transmembrane region" description="Helical" evidence="1">
    <location>
        <begin position="12"/>
        <end position="32"/>
    </location>
</feature>
<dbReference type="SUPFAM" id="SSF53474">
    <property type="entry name" value="alpha/beta-Hydrolases"/>
    <property type="match status" value="1"/>
</dbReference>
<dbReference type="InterPro" id="IPR000073">
    <property type="entry name" value="AB_hydrolase_1"/>
</dbReference>
<keyword evidence="1" id="KW-1133">Transmembrane helix</keyword>
<dbReference type="InterPro" id="IPR029058">
    <property type="entry name" value="AB_hydrolase_fold"/>
</dbReference>
<feature type="domain" description="AB hydrolase-1" evidence="2">
    <location>
        <begin position="128"/>
        <end position="276"/>
    </location>
</feature>
<dbReference type="PANTHER" id="PTHR12277">
    <property type="entry name" value="ALPHA/BETA HYDROLASE DOMAIN-CONTAINING PROTEIN"/>
    <property type="match status" value="1"/>
</dbReference>
<dbReference type="Pfam" id="PF12697">
    <property type="entry name" value="Abhydrolase_6"/>
    <property type="match status" value="1"/>
</dbReference>
<comment type="caution">
    <text evidence="3">The sequence shown here is derived from an EMBL/GenBank/DDBJ whole genome shotgun (WGS) entry which is preliminary data.</text>
</comment>